<dbReference type="EMBL" id="JAJVKT010000006">
    <property type="protein sequence ID" value="MCE7508321.1"/>
    <property type="molecule type" value="Genomic_DNA"/>
</dbReference>
<evidence type="ECO:0000313" key="11">
    <source>
        <dbReference type="EMBL" id="MCE7508321.1"/>
    </source>
</evidence>
<evidence type="ECO:0000256" key="9">
    <source>
        <dbReference type="RuleBase" id="RU366031"/>
    </source>
</evidence>
<dbReference type="EC" id="4.2.1.75" evidence="3 9"/>
<keyword evidence="5 9" id="KW-0627">Porphyrin biosynthesis</keyword>
<dbReference type="PANTHER" id="PTHR38042:SF1">
    <property type="entry name" value="UROPORPHYRINOGEN-III SYNTHASE, CHLOROPLASTIC"/>
    <property type="match status" value="1"/>
</dbReference>
<evidence type="ECO:0000256" key="4">
    <source>
        <dbReference type="ARBA" id="ARBA00023239"/>
    </source>
</evidence>
<keyword evidence="4 9" id="KW-0456">Lyase</keyword>
<keyword evidence="12" id="KW-1185">Reference proteome</keyword>
<dbReference type="InterPro" id="IPR003754">
    <property type="entry name" value="4pyrrol_synth_uPrphyn_synth"/>
</dbReference>
<dbReference type="AlphaFoldDB" id="A0A9Q3ZEA2"/>
<dbReference type="GO" id="GO:0006782">
    <property type="term" value="P:protoporphyrinogen IX biosynthetic process"/>
    <property type="evidence" value="ECO:0007669"/>
    <property type="project" value="UniProtKB-UniRule"/>
</dbReference>
<dbReference type="Pfam" id="PF02602">
    <property type="entry name" value="HEM4"/>
    <property type="match status" value="1"/>
</dbReference>
<dbReference type="Gene3D" id="3.40.50.10090">
    <property type="match status" value="2"/>
</dbReference>
<evidence type="ECO:0000256" key="1">
    <source>
        <dbReference type="ARBA" id="ARBA00004772"/>
    </source>
</evidence>
<dbReference type="KEGG" id="axe:P40_19450"/>
<dbReference type="CDD" id="cd06578">
    <property type="entry name" value="HemD"/>
    <property type="match status" value="1"/>
</dbReference>
<evidence type="ECO:0000256" key="7">
    <source>
        <dbReference type="ARBA" id="ARBA00040167"/>
    </source>
</evidence>
<sequence length="235" mass="25161">MSTVLITRPRGQGETLAALLRDAGHVPIHQPALAIEPLPLSAADRRRILDLDLYHAVFFVSANAAELALEAFADVWPQWPVGVHWLTVGEATARVLAAAGLTPEYPGAGFNSEAVLALPCLSDVVDQRILICRADSGRDWFAARLRERGAEVDIIPFYRRCADPSFYWPDAASVVLVTSVDGWRAIAARVPAAARVVSAGERVAQAVREDHQGPVTVAASAHDRDMVAALGATGD</sequence>
<accession>A0A9Q3ZEA2</accession>
<evidence type="ECO:0000256" key="5">
    <source>
        <dbReference type="ARBA" id="ARBA00023244"/>
    </source>
</evidence>
<proteinExistence type="inferred from homology"/>
<evidence type="ECO:0000256" key="8">
    <source>
        <dbReference type="ARBA" id="ARBA00048617"/>
    </source>
</evidence>
<gene>
    <name evidence="11" type="ORF">LZG35_06690</name>
</gene>
<protein>
    <recommendedName>
        <fullName evidence="7 9">Uroporphyrinogen-III synthase</fullName>
        <ecNumber evidence="3 9">4.2.1.75</ecNumber>
    </recommendedName>
</protein>
<evidence type="ECO:0000256" key="3">
    <source>
        <dbReference type="ARBA" id="ARBA00013109"/>
    </source>
</evidence>
<dbReference type="GO" id="GO:0004852">
    <property type="term" value="F:uroporphyrinogen-III synthase activity"/>
    <property type="evidence" value="ECO:0007669"/>
    <property type="project" value="UniProtKB-UniRule"/>
</dbReference>
<comment type="catalytic activity">
    <reaction evidence="8 9">
        <text>hydroxymethylbilane = uroporphyrinogen III + H2O</text>
        <dbReference type="Rhea" id="RHEA:18965"/>
        <dbReference type="ChEBI" id="CHEBI:15377"/>
        <dbReference type="ChEBI" id="CHEBI:57308"/>
        <dbReference type="ChEBI" id="CHEBI:57845"/>
        <dbReference type="EC" id="4.2.1.75"/>
    </reaction>
</comment>
<comment type="similarity">
    <text evidence="2 9">Belongs to the uroporphyrinogen-III synthase family.</text>
</comment>
<dbReference type="RefSeq" id="WP_233925464.1">
    <property type="nucleotide sequence ID" value="NZ_CP012331.1"/>
</dbReference>
<evidence type="ECO:0000313" key="12">
    <source>
        <dbReference type="Proteomes" id="UP001107961"/>
    </source>
</evidence>
<comment type="function">
    <text evidence="6 9">Catalyzes cyclization of the linear tetrapyrrole, hydroxymethylbilane, to the macrocyclic uroporphyrinogen III.</text>
</comment>
<reference evidence="11" key="1">
    <citation type="submission" date="2022-01" db="EMBL/GenBank/DDBJ databases">
        <authorList>
            <person name="Karlyshev A.V."/>
            <person name="Jaspars M."/>
        </authorList>
    </citation>
    <scope>NUCLEOTIDE SEQUENCE</scope>
    <source>
        <strain evidence="11">AGSA3-2</strain>
    </source>
</reference>
<dbReference type="InterPro" id="IPR036108">
    <property type="entry name" value="4pyrrol_syn_uPrphyn_synt_sf"/>
</dbReference>
<comment type="pathway">
    <text evidence="1 9">Porphyrin-containing compound metabolism; protoporphyrin-IX biosynthesis; coproporphyrinogen-III from 5-aminolevulinate: step 3/4.</text>
</comment>
<dbReference type="InterPro" id="IPR039793">
    <property type="entry name" value="UROS/Hem4"/>
</dbReference>
<organism evidence="11 12">
    <name type="scientific">Alloalcanivorax xenomutans</name>
    <dbReference type="NCBI Taxonomy" id="1094342"/>
    <lineage>
        <taxon>Bacteria</taxon>
        <taxon>Pseudomonadati</taxon>
        <taxon>Pseudomonadota</taxon>
        <taxon>Gammaproteobacteria</taxon>
        <taxon>Oceanospirillales</taxon>
        <taxon>Alcanivoracaceae</taxon>
        <taxon>Alloalcanivorax</taxon>
    </lineage>
</organism>
<name>A0A9Q3ZEA2_9GAMM</name>
<evidence type="ECO:0000259" key="10">
    <source>
        <dbReference type="Pfam" id="PF02602"/>
    </source>
</evidence>
<dbReference type="Proteomes" id="UP001107961">
    <property type="component" value="Unassembled WGS sequence"/>
</dbReference>
<evidence type="ECO:0000256" key="6">
    <source>
        <dbReference type="ARBA" id="ARBA00037589"/>
    </source>
</evidence>
<comment type="caution">
    <text evidence="11">The sequence shown here is derived from an EMBL/GenBank/DDBJ whole genome shotgun (WGS) entry which is preliminary data.</text>
</comment>
<evidence type="ECO:0000256" key="2">
    <source>
        <dbReference type="ARBA" id="ARBA00008133"/>
    </source>
</evidence>
<feature type="domain" description="Tetrapyrrole biosynthesis uroporphyrinogen III synthase" evidence="10">
    <location>
        <begin position="15"/>
        <end position="227"/>
    </location>
</feature>
<dbReference type="PANTHER" id="PTHR38042">
    <property type="entry name" value="UROPORPHYRINOGEN-III SYNTHASE, CHLOROPLASTIC"/>
    <property type="match status" value="1"/>
</dbReference>
<dbReference type="SUPFAM" id="SSF69618">
    <property type="entry name" value="HemD-like"/>
    <property type="match status" value="1"/>
</dbReference>
<dbReference type="GO" id="GO:0006780">
    <property type="term" value="P:uroporphyrinogen III biosynthetic process"/>
    <property type="evidence" value="ECO:0007669"/>
    <property type="project" value="UniProtKB-UniRule"/>
</dbReference>